<keyword evidence="2" id="KW-1185">Reference proteome</keyword>
<dbReference type="RefSeq" id="WP_336497916.1">
    <property type="nucleotide sequence ID" value="NZ_JBAWSY010000008.1"/>
</dbReference>
<accession>A0ABU8F5R3</accession>
<dbReference type="Proteomes" id="UP001364890">
    <property type="component" value="Unassembled WGS sequence"/>
</dbReference>
<organism evidence="1 2">
    <name type="scientific">Psychrobacillus mangrovi</name>
    <dbReference type="NCBI Taxonomy" id="3117745"/>
    <lineage>
        <taxon>Bacteria</taxon>
        <taxon>Bacillati</taxon>
        <taxon>Bacillota</taxon>
        <taxon>Bacilli</taxon>
        <taxon>Bacillales</taxon>
        <taxon>Bacillaceae</taxon>
        <taxon>Psychrobacillus</taxon>
    </lineage>
</organism>
<reference evidence="1 2" key="1">
    <citation type="submission" date="2024-01" db="EMBL/GenBank/DDBJ databases">
        <title>Seven novel Bacillus-like species.</title>
        <authorList>
            <person name="Liu G."/>
        </authorList>
    </citation>
    <scope>NUCLEOTIDE SEQUENCE [LARGE SCALE GENOMIC DNA]</scope>
    <source>
        <strain evidence="1 2">FJAT-51614</strain>
    </source>
</reference>
<comment type="caution">
    <text evidence="1">The sequence shown here is derived from an EMBL/GenBank/DDBJ whole genome shotgun (WGS) entry which is preliminary data.</text>
</comment>
<evidence type="ECO:0000313" key="1">
    <source>
        <dbReference type="EMBL" id="MEI4770353.1"/>
    </source>
</evidence>
<evidence type="ECO:0000313" key="2">
    <source>
        <dbReference type="Proteomes" id="UP001364890"/>
    </source>
</evidence>
<proteinExistence type="predicted"/>
<gene>
    <name evidence="1" type="ORF">WAX74_11975</name>
</gene>
<sequence length="88" mass="9894">MIDCSSAAKRNDNSNTEEGYSCVVEISENTTLRTEDGQELSVDELEEWELSKLNSPKMVRVVLSEEKNINKNMSSREGLKASEIIILN</sequence>
<protein>
    <submittedName>
        <fullName evidence="1">Uncharacterized protein</fullName>
    </submittedName>
</protein>
<dbReference type="EMBL" id="JBAWSY010000008">
    <property type="protein sequence ID" value="MEI4770353.1"/>
    <property type="molecule type" value="Genomic_DNA"/>
</dbReference>
<name>A0ABU8F5R3_9BACI</name>